<dbReference type="RefSeq" id="WP_008669487.1">
    <property type="nucleotide sequence ID" value="NZ_ANOF01000138.1"/>
</dbReference>
<accession>M5S0Q3</accession>
<gene>
    <name evidence="2" type="ORF">RESH_04288</name>
</gene>
<dbReference type="Proteomes" id="UP000011996">
    <property type="component" value="Unassembled WGS sequence"/>
</dbReference>
<evidence type="ECO:0000313" key="2">
    <source>
        <dbReference type="EMBL" id="EMI25135.1"/>
    </source>
</evidence>
<dbReference type="EMBL" id="ANOF01000138">
    <property type="protein sequence ID" value="EMI25135.1"/>
    <property type="molecule type" value="Genomic_DNA"/>
</dbReference>
<comment type="caution">
    <text evidence="2">The sequence shown here is derived from an EMBL/GenBank/DDBJ whole genome shotgun (WGS) entry which is preliminary data.</text>
</comment>
<sequence>MLDGPESPTSVASETKTVAEAVDVELANRRKTFQHQRIANMPSINDDRSNTSPRSRPWPVNRSQRRLESPEDPNGRTANTRDRSERPTSDPTKDRAPKRLQPK</sequence>
<organism evidence="2 3">
    <name type="scientific">Rhodopirellula europaea SH398</name>
    <dbReference type="NCBI Taxonomy" id="1263868"/>
    <lineage>
        <taxon>Bacteria</taxon>
        <taxon>Pseudomonadati</taxon>
        <taxon>Planctomycetota</taxon>
        <taxon>Planctomycetia</taxon>
        <taxon>Pirellulales</taxon>
        <taxon>Pirellulaceae</taxon>
        <taxon>Rhodopirellula</taxon>
    </lineage>
</organism>
<feature type="region of interest" description="Disordered" evidence="1">
    <location>
        <begin position="29"/>
        <end position="103"/>
    </location>
</feature>
<evidence type="ECO:0000256" key="1">
    <source>
        <dbReference type="SAM" id="MobiDB-lite"/>
    </source>
</evidence>
<dbReference type="AlphaFoldDB" id="M5S0Q3"/>
<dbReference type="PATRIC" id="fig|1263868.3.peg.4651"/>
<protein>
    <submittedName>
        <fullName evidence="2">Uncharacterized protein</fullName>
    </submittedName>
</protein>
<evidence type="ECO:0000313" key="3">
    <source>
        <dbReference type="Proteomes" id="UP000011996"/>
    </source>
</evidence>
<name>M5S0Q3_9BACT</name>
<proteinExistence type="predicted"/>
<reference evidence="2 3" key="1">
    <citation type="journal article" date="2013" name="Mar. Genomics">
        <title>Expression of sulfatases in Rhodopirellula baltica and the diversity of sulfatases in the genus Rhodopirellula.</title>
        <authorList>
            <person name="Wegner C.E."/>
            <person name="Richter-Heitmann T."/>
            <person name="Klindworth A."/>
            <person name="Klockow C."/>
            <person name="Richter M."/>
            <person name="Achstetter T."/>
            <person name="Glockner F.O."/>
            <person name="Harder J."/>
        </authorList>
    </citation>
    <scope>NUCLEOTIDE SEQUENCE [LARGE SCALE GENOMIC DNA]</scope>
    <source>
        <strain evidence="2 3">SH398</strain>
    </source>
</reference>
<feature type="compositionally biased region" description="Basic and acidic residues" evidence="1">
    <location>
        <begin position="79"/>
        <end position="97"/>
    </location>
</feature>